<gene>
    <name evidence="1" type="ORF">METZ01_LOCUS223607</name>
</gene>
<protein>
    <recommendedName>
        <fullName evidence="2">Enoyl-CoA hydratase</fullName>
    </recommendedName>
</protein>
<accession>A0A382G839</accession>
<name>A0A382G839_9ZZZZ</name>
<evidence type="ECO:0008006" key="2">
    <source>
        <dbReference type="Google" id="ProtNLM"/>
    </source>
</evidence>
<dbReference type="EMBL" id="UINC01053793">
    <property type="protein sequence ID" value="SVB70753.1"/>
    <property type="molecule type" value="Genomic_DNA"/>
</dbReference>
<organism evidence="1">
    <name type="scientific">marine metagenome</name>
    <dbReference type="NCBI Taxonomy" id="408172"/>
    <lineage>
        <taxon>unclassified sequences</taxon>
        <taxon>metagenomes</taxon>
        <taxon>ecological metagenomes</taxon>
    </lineage>
</organism>
<feature type="non-terminal residue" evidence="1">
    <location>
        <position position="38"/>
    </location>
</feature>
<proteinExistence type="predicted"/>
<reference evidence="1" key="1">
    <citation type="submission" date="2018-05" db="EMBL/GenBank/DDBJ databases">
        <authorList>
            <person name="Lanie J.A."/>
            <person name="Ng W.-L."/>
            <person name="Kazmierczak K.M."/>
            <person name="Andrzejewski T.M."/>
            <person name="Davidsen T.M."/>
            <person name="Wayne K.J."/>
            <person name="Tettelin H."/>
            <person name="Glass J.I."/>
            <person name="Rusch D."/>
            <person name="Podicherti R."/>
            <person name="Tsui H.-C.T."/>
            <person name="Winkler M.E."/>
        </authorList>
    </citation>
    <scope>NUCLEOTIDE SEQUENCE</scope>
</reference>
<sequence length="38" mass="4293">MKLIKEKSDHGVLRLIMNNSDQGNALSESMMSILMDEI</sequence>
<dbReference type="AlphaFoldDB" id="A0A382G839"/>
<evidence type="ECO:0000313" key="1">
    <source>
        <dbReference type="EMBL" id="SVB70753.1"/>
    </source>
</evidence>